<dbReference type="InterPro" id="IPR023374">
    <property type="entry name" value="AttH-like_dom_sf"/>
</dbReference>
<dbReference type="STRING" id="1656094.BFC18_11045"/>
<keyword evidence="4" id="KW-1185">Reference proteome</keyword>
<dbReference type="EMBL" id="MDHN01000021">
    <property type="protein sequence ID" value="OFC70966.1"/>
    <property type="molecule type" value="Genomic_DNA"/>
</dbReference>
<feature type="signal peptide" evidence="1">
    <location>
        <begin position="1"/>
        <end position="21"/>
    </location>
</feature>
<dbReference type="PANTHER" id="PTHR38591">
    <property type="entry name" value="HYDROLASE"/>
    <property type="match status" value="1"/>
</dbReference>
<feature type="domain" description="AttH" evidence="2">
    <location>
        <begin position="63"/>
        <end position="237"/>
    </location>
</feature>
<evidence type="ECO:0000313" key="4">
    <source>
        <dbReference type="Proteomes" id="UP000175691"/>
    </source>
</evidence>
<sequence length="362" mass="40812">MKNVSIIVLALLLSVLLISCTDPQPNTSLFAADAEKPVVTLVSRDKPVILPNDHKSHPAFDLEWWYLTFVLEDAQHRPYGLQFTLFRFSGDQQYVSNWSDGQLWMGHASLHSPTEHFFEERFGSGGVGNVFVTDPSTDTQTFSAQIDNWRWQSESTSLTPSTLDFTINDVVSVSLQLSADGPVIKQGDNGYSIKTADETYRSYYYSQPFIRASGKIKIGENNLQVNGNGWFDHEWTSELANNNALGWDWFSLHLDNGDKLMAFRMHVNGQPPYVTGTYITATGEQQTLTDETIQLTPTGNESIDEHDYPVNWRLQIPMKSLDINLHPFKPGQHNNGRFPYYEGRVEVAGSHSGNGFMELTGY</sequence>
<name>A0A1E7ZBS0_9ALTE</name>
<dbReference type="OrthoDB" id="9770826at2"/>
<comment type="caution">
    <text evidence="3">The sequence shown here is derived from an EMBL/GenBank/DDBJ whole genome shotgun (WGS) entry which is preliminary data.</text>
</comment>
<keyword evidence="1" id="KW-0732">Signal</keyword>
<accession>A0A1E7ZBS0</accession>
<dbReference type="Proteomes" id="UP000175691">
    <property type="component" value="Unassembled WGS sequence"/>
</dbReference>
<dbReference type="AlphaFoldDB" id="A0A1E7ZBS0"/>
<dbReference type="Gene3D" id="2.40.370.10">
    <property type="entry name" value="AttH-like domain"/>
    <property type="match status" value="2"/>
</dbReference>
<dbReference type="InterPro" id="IPR010791">
    <property type="entry name" value="AttH_dom"/>
</dbReference>
<reference evidence="3 4" key="1">
    <citation type="submission" date="2016-08" db="EMBL/GenBank/DDBJ databases">
        <authorList>
            <person name="Seilhamer J.J."/>
        </authorList>
    </citation>
    <scope>NUCLEOTIDE SEQUENCE [LARGE SCALE GENOMIC DNA]</scope>
    <source>
        <strain evidence="3 4">KCTC 42603</strain>
    </source>
</reference>
<organism evidence="3 4">
    <name type="scientific">Alteromonas confluentis</name>
    <dbReference type="NCBI Taxonomy" id="1656094"/>
    <lineage>
        <taxon>Bacteria</taxon>
        <taxon>Pseudomonadati</taxon>
        <taxon>Pseudomonadota</taxon>
        <taxon>Gammaproteobacteria</taxon>
        <taxon>Alteromonadales</taxon>
        <taxon>Alteromonadaceae</taxon>
        <taxon>Alteromonas/Salinimonas group</taxon>
        <taxon>Alteromonas</taxon>
    </lineage>
</organism>
<feature type="chain" id="PRO_5009209719" description="AttH domain-containing protein" evidence="1">
    <location>
        <begin position="22"/>
        <end position="362"/>
    </location>
</feature>
<proteinExistence type="predicted"/>
<dbReference type="PROSITE" id="PS51257">
    <property type="entry name" value="PROKAR_LIPOPROTEIN"/>
    <property type="match status" value="1"/>
</dbReference>
<protein>
    <recommendedName>
        <fullName evidence="2">AttH domain-containing protein</fullName>
    </recommendedName>
</protein>
<dbReference type="SUPFAM" id="SSF159245">
    <property type="entry name" value="AttH-like"/>
    <property type="match status" value="1"/>
</dbReference>
<dbReference type="Pfam" id="PF07143">
    <property type="entry name" value="CrtC"/>
    <property type="match status" value="1"/>
</dbReference>
<gene>
    <name evidence="3" type="ORF">BFC18_11045</name>
</gene>
<evidence type="ECO:0000256" key="1">
    <source>
        <dbReference type="SAM" id="SignalP"/>
    </source>
</evidence>
<evidence type="ECO:0000259" key="2">
    <source>
        <dbReference type="Pfam" id="PF07143"/>
    </source>
</evidence>
<dbReference type="RefSeq" id="WP_070125359.1">
    <property type="nucleotide sequence ID" value="NZ_MDHN01000021.1"/>
</dbReference>
<dbReference type="PANTHER" id="PTHR38591:SF1">
    <property type="entry name" value="BLL1000 PROTEIN"/>
    <property type="match status" value="1"/>
</dbReference>
<dbReference type="Pfam" id="PF17186">
    <property type="entry name" value="Lipocalin_9"/>
    <property type="match status" value="1"/>
</dbReference>
<evidence type="ECO:0000313" key="3">
    <source>
        <dbReference type="EMBL" id="OFC70966.1"/>
    </source>
</evidence>